<accession>A0A512DQI5</accession>
<gene>
    <name evidence="2" type="ORF">SAE02_28630</name>
</gene>
<evidence type="ECO:0000313" key="2">
    <source>
        <dbReference type="EMBL" id="GEO38715.1"/>
    </source>
</evidence>
<dbReference type="Proteomes" id="UP000321523">
    <property type="component" value="Unassembled WGS sequence"/>
</dbReference>
<reference evidence="2 3" key="1">
    <citation type="submission" date="2019-07" db="EMBL/GenBank/DDBJ databases">
        <title>Whole genome shotgun sequence of Skermanella aerolata NBRC 106429.</title>
        <authorList>
            <person name="Hosoyama A."/>
            <person name="Uohara A."/>
            <person name="Ohji S."/>
            <person name="Ichikawa N."/>
        </authorList>
    </citation>
    <scope>NUCLEOTIDE SEQUENCE [LARGE SCALE GENOMIC DNA]</scope>
    <source>
        <strain evidence="2 3">NBRC 106429</strain>
    </source>
</reference>
<feature type="region of interest" description="Disordered" evidence="1">
    <location>
        <begin position="43"/>
        <end position="68"/>
    </location>
</feature>
<organism evidence="2 3">
    <name type="scientific">Skermanella aerolata</name>
    <dbReference type="NCBI Taxonomy" id="393310"/>
    <lineage>
        <taxon>Bacteria</taxon>
        <taxon>Pseudomonadati</taxon>
        <taxon>Pseudomonadota</taxon>
        <taxon>Alphaproteobacteria</taxon>
        <taxon>Rhodospirillales</taxon>
        <taxon>Azospirillaceae</taxon>
        <taxon>Skermanella</taxon>
    </lineage>
</organism>
<feature type="compositionally biased region" description="Low complexity" evidence="1">
    <location>
        <begin position="53"/>
        <end position="68"/>
    </location>
</feature>
<evidence type="ECO:0000256" key="1">
    <source>
        <dbReference type="SAM" id="MobiDB-lite"/>
    </source>
</evidence>
<proteinExistence type="predicted"/>
<keyword evidence="3" id="KW-1185">Reference proteome</keyword>
<sequence length="68" mass="6477">MLAVAVQRKLAFLAGLNLHSGGQHAGGGLAGAQAGVALVEDMDSASGCGQTPADAEANDAGADDQNGG</sequence>
<dbReference type="EMBL" id="BJYZ01000012">
    <property type="protein sequence ID" value="GEO38715.1"/>
    <property type="molecule type" value="Genomic_DNA"/>
</dbReference>
<evidence type="ECO:0000313" key="3">
    <source>
        <dbReference type="Proteomes" id="UP000321523"/>
    </source>
</evidence>
<name>A0A512DQI5_9PROT</name>
<comment type="caution">
    <text evidence="2">The sequence shown here is derived from an EMBL/GenBank/DDBJ whole genome shotgun (WGS) entry which is preliminary data.</text>
</comment>
<dbReference type="AlphaFoldDB" id="A0A512DQI5"/>
<protein>
    <submittedName>
        <fullName evidence="2">Uncharacterized protein</fullName>
    </submittedName>
</protein>